<keyword evidence="1" id="KW-0597">Phosphoprotein</keyword>
<proteinExistence type="predicted"/>
<feature type="non-terminal residue" evidence="9">
    <location>
        <position position="1"/>
    </location>
</feature>
<dbReference type="Gene3D" id="2.30.30.1190">
    <property type="match status" value="1"/>
</dbReference>
<dbReference type="Pfam" id="PF18044">
    <property type="entry name" value="zf-CCCH_4"/>
    <property type="match status" value="1"/>
</dbReference>
<keyword evidence="2 6" id="KW-0479">Metal-binding</keyword>
<feature type="domain" description="C3H1-type" evidence="8">
    <location>
        <begin position="80"/>
        <end position="107"/>
    </location>
</feature>
<dbReference type="Proteomes" id="UP000824469">
    <property type="component" value="Unassembled WGS sequence"/>
</dbReference>
<accession>A0AA38CF78</accession>
<keyword evidence="5 6" id="KW-0862">Zinc</keyword>
<feature type="zinc finger region" description="C3H1-type" evidence="6">
    <location>
        <begin position="139"/>
        <end position="162"/>
    </location>
</feature>
<feature type="zinc finger region" description="C3H1-type" evidence="6">
    <location>
        <begin position="80"/>
        <end position="107"/>
    </location>
</feature>
<comment type="caution">
    <text evidence="9">The sequence shown here is derived from an EMBL/GenBank/DDBJ whole genome shotgun (WGS) entry which is preliminary data.</text>
</comment>
<feature type="domain" description="C3H1-type" evidence="8">
    <location>
        <begin position="139"/>
        <end position="162"/>
    </location>
</feature>
<dbReference type="EMBL" id="JAHRHJ020000010">
    <property type="protein sequence ID" value="KAH9298126.1"/>
    <property type="molecule type" value="Genomic_DNA"/>
</dbReference>
<reference evidence="9 10" key="1">
    <citation type="journal article" date="2021" name="Nat. Plants">
        <title>The Taxus genome provides insights into paclitaxel biosynthesis.</title>
        <authorList>
            <person name="Xiong X."/>
            <person name="Gou J."/>
            <person name="Liao Q."/>
            <person name="Li Y."/>
            <person name="Zhou Q."/>
            <person name="Bi G."/>
            <person name="Li C."/>
            <person name="Du R."/>
            <person name="Wang X."/>
            <person name="Sun T."/>
            <person name="Guo L."/>
            <person name="Liang H."/>
            <person name="Lu P."/>
            <person name="Wu Y."/>
            <person name="Zhang Z."/>
            <person name="Ro D.K."/>
            <person name="Shang Y."/>
            <person name="Huang S."/>
            <person name="Yan J."/>
        </authorList>
    </citation>
    <scope>NUCLEOTIDE SEQUENCE [LARGE SCALE GENOMIC DNA]</scope>
    <source>
        <strain evidence="9">Ta-2019</strain>
    </source>
</reference>
<dbReference type="PANTHER" id="PTHR13119:SF12">
    <property type="entry name" value="PROTEIN SUPPRESSOR OF SABLE"/>
    <property type="match status" value="1"/>
</dbReference>
<evidence type="ECO:0000256" key="7">
    <source>
        <dbReference type="SAM" id="MobiDB-lite"/>
    </source>
</evidence>
<evidence type="ECO:0000313" key="10">
    <source>
        <dbReference type="Proteomes" id="UP000824469"/>
    </source>
</evidence>
<keyword evidence="4 6" id="KW-0863">Zinc-finger</keyword>
<name>A0AA38CF78_TAXCH</name>
<dbReference type="GO" id="GO:0045892">
    <property type="term" value="P:negative regulation of DNA-templated transcription"/>
    <property type="evidence" value="ECO:0007669"/>
    <property type="project" value="InterPro"/>
</dbReference>
<dbReference type="InterPro" id="IPR036855">
    <property type="entry name" value="Znf_CCCH_sf"/>
</dbReference>
<evidence type="ECO:0000256" key="5">
    <source>
        <dbReference type="ARBA" id="ARBA00022833"/>
    </source>
</evidence>
<dbReference type="AlphaFoldDB" id="A0AA38CF78"/>
<organism evidence="9 10">
    <name type="scientific">Taxus chinensis</name>
    <name type="common">Chinese yew</name>
    <name type="synonym">Taxus wallichiana var. chinensis</name>
    <dbReference type="NCBI Taxonomy" id="29808"/>
    <lineage>
        <taxon>Eukaryota</taxon>
        <taxon>Viridiplantae</taxon>
        <taxon>Streptophyta</taxon>
        <taxon>Embryophyta</taxon>
        <taxon>Tracheophyta</taxon>
        <taxon>Spermatophyta</taxon>
        <taxon>Pinopsida</taxon>
        <taxon>Pinidae</taxon>
        <taxon>Conifers II</taxon>
        <taxon>Cupressales</taxon>
        <taxon>Taxaceae</taxon>
        <taxon>Taxus</taxon>
    </lineage>
</organism>
<evidence type="ECO:0000313" key="9">
    <source>
        <dbReference type="EMBL" id="KAH9298126.1"/>
    </source>
</evidence>
<dbReference type="InterPro" id="IPR054361">
    <property type="entry name" value="Znf-CCCH_ZC3H4/6/8"/>
</dbReference>
<sequence>NGEITLSSFLEGEVGLWTTQTVDEVLHNTKAEEGGGKKAKRGPLTAERKLKKKIVKMKKKALKDKQLGIKRLNLAPVTKPKPVILCKFYMKGRCAQGQECPFSHDAVPITKSEICKYYLNHHCLKGDECPFSHDLSTFPCKFYHTKGGCLDGDACRFSHKPITERDLEKILKQNELRKEDFCEPESLQSTILQIASNSLQKSDVYGTFFVGNQFENSNPVELSQSSLGNNQQMSEENGASSAILNSGKNTFDECLGTTILEKQQMPRQNGASSPVSDISSFLEYNRFVHCQSAEGENDGFLAAREAAFNALAPVADHEANLVSRGLVRMPTFISSVYTAAEKVIDANYLGSCGTGEEHEEAQEKCWSKYLMGRNEKTPHTGPLKSSKGAMKILEDILSGNTNLDKQKTCSSLSNCKQMET</sequence>
<evidence type="ECO:0000259" key="8">
    <source>
        <dbReference type="PROSITE" id="PS50103"/>
    </source>
</evidence>
<dbReference type="PANTHER" id="PTHR13119">
    <property type="entry name" value="ZINC FINGER CCCH DOMAIN-CONTAINING PROTEI"/>
    <property type="match status" value="1"/>
</dbReference>
<protein>
    <recommendedName>
        <fullName evidence="8">C3H1-type domain-containing protein</fullName>
    </recommendedName>
</protein>
<evidence type="ECO:0000256" key="6">
    <source>
        <dbReference type="PROSITE-ProRule" id="PRU00723"/>
    </source>
</evidence>
<evidence type="ECO:0000256" key="4">
    <source>
        <dbReference type="ARBA" id="ARBA00022771"/>
    </source>
</evidence>
<dbReference type="Pfam" id="PF22623">
    <property type="entry name" value="zf-CCCH_9"/>
    <property type="match status" value="1"/>
</dbReference>
<feature type="domain" description="C3H1-type" evidence="8">
    <location>
        <begin position="109"/>
        <end position="136"/>
    </location>
</feature>
<dbReference type="Gene3D" id="4.10.1000.10">
    <property type="entry name" value="Zinc finger, CCCH-type"/>
    <property type="match status" value="1"/>
</dbReference>
<dbReference type="InterPro" id="IPR000571">
    <property type="entry name" value="Znf_CCCH"/>
</dbReference>
<feature type="region of interest" description="Disordered" evidence="7">
    <location>
        <begin position="220"/>
        <end position="239"/>
    </location>
</feature>
<evidence type="ECO:0000256" key="1">
    <source>
        <dbReference type="ARBA" id="ARBA00022553"/>
    </source>
</evidence>
<dbReference type="InterPro" id="IPR041367">
    <property type="entry name" value="Znf-CCCH_4"/>
</dbReference>
<feature type="zinc finger region" description="C3H1-type" evidence="6">
    <location>
        <begin position="109"/>
        <end position="136"/>
    </location>
</feature>
<dbReference type="SMART" id="SM00356">
    <property type="entry name" value="ZnF_C3H1"/>
    <property type="match status" value="3"/>
</dbReference>
<evidence type="ECO:0000256" key="2">
    <source>
        <dbReference type="ARBA" id="ARBA00022723"/>
    </source>
</evidence>
<dbReference type="GO" id="GO:0003723">
    <property type="term" value="F:RNA binding"/>
    <property type="evidence" value="ECO:0007669"/>
    <property type="project" value="InterPro"/>
</dbReference>
<dbReference type="GO" id="GO:0005634">
    <property type="term" value="C:nucleus"/>
    <property type="evidence" value="ECO:0007669"/>
    <property type="project" value="TreeGrafter"/>
</dbReference>
<dbReference type="PROSITE" id="PS50103">
    <property type="entry name" value="ZF_C3H1"/>
    <property type="match status" value="3"/>
</dbReference>
<dbReference type="Pfam" id="PF14608">
    <property type="entry name" value="zf-CCCH_2"/>
    <property type="match status" value="1"/>
</dbReference>
<dbReference type="GO" id="GO:0008270">
    <property type="term" value="F:zinc ion binding"/>
    <property type="evidence" value="ECO:0007669"/>
    <property type="project" value="UniProtKB-KW"/>
</dbReference>
<gene>
    <name evidence="9" type="ORF">KI387_029808</name>
</gene>
<dbReference type="InterPro" id="IPR045124">
    <property type="entry name" value="Su(sable)-like"/>
</dbReference>
<evidence type="ECO:0000256" key="3">
    <source>
        <dbReference type="ARBA" id="ARBA00022737"/>
    </source>
</evidence>
<keyword evidence="3" id="KW-0677">Repeat</keyword>
<dbReference type="SUPFAM" id="SSF90229">
    <property type="entry name" value="CCCH zinc finger"/>
    <property type="match status" value="3"/>
</dbReference>
<keyword evidence="10" id="KW-1185">Reference proteome</keyword>